<dbReference type="GO" id="GO:0016705">
    <property type="term" value="F:oxidoreductase activity, acting on paired donors, with incorporation or reduction of molecular oxygen"/>
    <property type="evidence" value="ECO:0007669"/>
    <property type="project" value="InterPro"/>
</dbReference>
<protein>
    <submittedName>
        <fullName evidence="10">Cytochrome P450</fullName>
    </submittedName>
</protein>
<evidence type="ECO:0000256" key="6">
    <source>
        <dbReference type="ARBA" id="ARBA00023004"/>
    </source>
</evidence>
<dbReference type="GO" id="GO:0020037">
    <property type="term" value="F:heme binding"/>
    <property type="evidence" value="ECO:0007669"/>
    <property type="project" value="InterPro"/>
</dbReference>
<dbReference type="InterPro" id="IPR002401">
    <property type="entry name" value="Cyt_P450_E_grp-I"/>
</dbReference>
<dbReference type="OrthoDB" id="1470350at2759"/>
<evidence type="ECO:0000256" key="7">
    <source>
        <dbReference type="ARBA" id="ARBA00023033"/>
    </source>
</evidence>
<evidence type="ECO:0000256" key="2">
    <source>
        <dbReference type="ARBA" id="ARBA00010617"/>
    </source>
</evidence>
<evidence type="ECO:0000313" key="10">
    <source>
        <dbReference type="EMBL" id="PUU80892.1"/>
    </source>
</evidence>
<dbReference type="PRINTS" id="PR00463">
    <property type="entry name" value="EP450I"/>
</dbReference>
<comment type="cofactor">
    <cofactor evidence="1 8">
        <name>heme</name>
        <dbReference type="ChEBI" id="CHEBI:30413"/>
    </cofactor>
</comment>
<dbReference type="Pfam" id="PF00067">
    <property type="entry name" value="p450"/>
    <property type="match status" value="1"/>
</dbReference>
<dbReference type="CDD" id="cd11063">
    <property type="entry name" value="CYP52"/>
    <property type="match status" value="1"/>
</dbReference>
<dbReference type="Gene3D" id="1.10.630.10">
    <property type="entry name" value="Cytochrome P450"/>
    <property type="match status" value="1"/>
</dbReference>
<evidence type="ECO:0000256" key="5">
    <source>
        <dbReference type="ARBA" id="ARBA00023002"/>
    </source>
</evidence>
<evidence type="ECO:0000256" key="8">
    <source>
        <dbReference type="PIRSR" id="PIRSR602401-1"/>
    </source>
</evidence>
<keyword evidence="3 8" id="KW-0349">Heme</keyword>
<keyword evidence="11" id="KW-1185">Reference proteome</keyword>
<sequence length="393" mass="44427">MGIFVVDGISWSHSRALLRPSFDRTNVADLSQLEGFMQIFFSKINESPQQPFTHSRVVELQELFQRLTMDSSTNFLFGKPIGALTSKKFTLGNGEMTFDQAFDIAQHGLAMRAPLSSFYWLYNGREFRKACLTARTQAAVYVSHTLKKLSLAEKKAEKEGLDKKYVFLEELAEQTQDPQVLQDQVLSVMLAGRDTTAALLSWTFLCLAKNPEVFKKLRAEISVVVGVDENARLPTQAELRSMQYLRWIIQEVLRLYPPVAINARRALHPTTLPYGGGPDGNSPISIRKGERVAYSTFSLHRRTEVYGPDAQEFRPERWGEEALRKVGWSWLPFNGGPRICIGQQMALTHASYFIARMMQVYKEITLQDSSSVDDAYDTKLVMASGRGVHVLLS</sequence>
<name>A0A2T6ZZH1_TUBBO</name>
<dbReference type="InterPro" id="IPR036396">
    <property type="entry name" value="Cyt_P450_sf"/>
</dbReference>
<dbReference type="PROSITE" id="PS00086">
    <property type="entry name" value="CYTOCHROME_P450"/>
    <property type="match status" value="1"/>
</dbReference>
<dbReference type="GO" id="GO:0004497">
    <property type="term" value="F:monooxygenase activity"/>
    <property type="evidence" value="ECO:0007669"/>
    <property type="project" value="UniProtKB-KW"/>
</dbReference>
<evidence type="ECO:0000256" key="3">
    <source>
        <dbReference type="ARBA" id="ARBA00022617"/>
    </source>
</evidence>
<comment type="similarity">
    <text evidence="2 9">Belongs to the cytochrome P450 family.</text>
</comment>
<dbReference type="SUPFAM" id="SSF48264">
    <property type="entry name" value="Cytochrome P450"/>
    <property type="match status" value="1"/>
</dbReference>
<dbReference type="EMBL" id="NESQ01000054">
    <property type="protein sequence ID" value="PUU80892.1"/>
    <property type="molecule type" value="Genomic_DNA"/>
</dbReference>
<comment type="caution">
    <text evidence="10">The sequence shown here is derived from an EMBL/GenBank/DDBJ whole genome shotgun (WGS) entry which is preliminary data.</text>
</comment>
<gene>
    <name evidence="10" type="ORF">B9Z19DRAFT_1100054</name>
</gene>
<dbReference type="InterPro" id="IPR001128">
    <property type="entry name" value="Cyt_P450"/>
</dbReference>
<keyword evidence="7 9" id="KW-0503">Monooxygenase</keyword>
<dbReference type="PRINTS" id="PR00385">
    <property type="entry name" value="P450"/>
</dbReference>
<evidence type="ECO:0000256" key="9">
    <source>
        <dbReference type="RuleBase" id="RU000461"/>
    </source>
</evidence>
<proteinExistence type="inferred from homology"/>
<dbReference type="Proteomes" id="UP000244722">
    <property type="component" value="Unassembled WGS sequence"/>
</dbReference>
<keyword evidence="4 8" id="KW-0479">Metal-binding</keyword>
<organism evidence="10 11">
    <name type="scientific">Tuber borchii</name>
    <name type="common">White truffle</name>
    <dbReference type="NCBI Taxonomy" id="42251"/>
    <lineage>
        <taxon>Eukaryota</taxon>
        <taxon>Fungi</taxon>
        <taxon>Dikarya</taxon>
        <taxon>Ascomycota</taxon>
        <taxon>Pezizomycotina</taxon>
        <taxon>Pezizomycetes</taxon>
        <taxon>Pezizales</taxon>
        <taxon>Tuberaceae</taxon>
        <taxon>Tuber</taxon>
    </lineage>
</organism>
<dbReference type="InterPro" id="IPR017972">
    <property type="entry name" value="Cyt_P450_CS"/>
</dbReference>
<keyword evidence="6 8" id="KW-0408">Iron</keyword>
<dbReference type="PANTHER" id="PTHR24287:SF1">
    <property type="entry name" value="P450, PUTATIVE (EUROFUNG)-RELATED"/>
    <property type="match status" value="1"/>
</dbReference>
<feature type="binding site" description="axial binding residue" evidence="8">
    <location>
        <position position="340"/>
    </location>
    <ligand>
        <name>heme</name>
        <dbReference type="ChEBI" id="CHEBI:30413"/>
    </ligand>
    <ligandPart>
        <name>Fe</name>
        <dbReference type="ChEBI" id="CHEBI:18248"/>
    </ligandPart>
</feature>
<dbReference type="PANTHER" id="PTHR24287">
    <property type="entry name" value="P450, PUTATIVE (EUROFUNG)-RELATED"/>
    <property type="match status" value="1"/>
</dbReference>
<evidence type="ECO:0000256" key="4">
    <source>
        <dbReference type="ARBA" id="ARBA00022723"/>
    </source>
</evidence>
<dbReference type="AlphaFoldDB" id="A0A2T6ZZH1"/>
<dbReference type="InterPro" id="IPR047146">
    <property type="entry name" value="Cyt_P450_E_CYP52_fungi"/>
</dbReference>
<accession>A0A2T6ZZH1</accession>
<dbReference type="STRING" id="42251.A0A2T6ZZH1"/>
<dbReference type="GO" id="GO:0005506">
    <property type="term" value="F:iron ion binding"/>
    <property type="evidence" value="ECO:0007669"/>
    <property type="project" value="InterPro"/>
</dbReference>
<evidence type="ECO:0000313" key="11">
    <source>
        <dbReference type="Proteomes" id="UP000244722"/>
    </source>
</evidence>
<reference evidence="10 11" key="1">
    <citation type="submission" date="2017-04" db="EMBL/GenBank/DDBJ databases">
        <title>Draft genome sequence of Tuber borchii Vittad., a whitish edible truffle.</title>
        <authorList>
            <consortium name="DOE Joint Genome Institute"/>
            <person name="Murat C."/>
            <person name="Kuo A."/>
            <person name="Barry K.W."/>
            <person name="Clum A."/>
            <person name="Dockter R.B."/>
            <person name="Fauchery L."/>
            <person name="Iotti M."/>
            <person name="Kohler A."/>
            <person name="Labutti K."/>
            <person name="Lindquist E.A."/>
            <person name="Lipzen A."/>
            <person name="Ohm R.A."/>
            <person name="Wang M."/>
            <person name="Grigoriev I.V."/>
            <person name="Zambonelli A."/>
            <person name="Martin F.M."/>
        </authorList>
    </citation>
    <scope>NUCLEOTIDE SEQUENCE [LARGE SCALE GENOMIC DNA]</scope>
    <source>
        <strain evidence="10 11">Tbo3840</strain>
    </source>
</reference>
<keyword evidence="5 9" id="KW-0560">Oxidoreductase</keyword>
<evidence type="ECO:0000256" key="1">
    <source>
        <dbReference type="ARBA" id="ARBA00001971"/>
    </source>
</evidence>